<keyword evidence="5" id="KW-1133">Transmembrane helix</keyword>
<sequence>MESVKTVIPRSRSVSSNEDNDDVDEEEWTDTLAELTNGLSPGSNVKIENSSDIIIGTVTKFHGPVTIFQNVKLENEEISAITREKSKTDFNGNPIKSNVTDNNLPRKPKNSLLEVLKRRGFHFLTVISLLISITFGVIISKIAVYEKIENFVDVTPSNIDLKIYTKQLWRAEPTTGEMEPLKHPVDYVVIAHSAGSSCASFEDCSLIVRNIQQWHISRGNDIWYNFLIGGDGGIYVGRGWNVKPAGGNNAILMTFIGDFEKNELPPIMLSTLNKLLDVGVEIHKLKIDYKLVAHRQTKATLSPGSNACEAISRLPHFLNGAVKF</sequence>
<keyword evidence="3" id="KW-0391">Immunity</keyword>
<evidence type="ECO:0000256" key="2">
    <source>
        <dbReference type="ARBA" id="ARBA00022588"/>
    </source>
</evidence>
<dbReference type="CDD" id="cd06583">
    <property type="entry name" value="PGRP"/>
    <property type="match status" value="1"/>
</dbReference>
<dbReference type="AlphaFoldDB" id="A0AAN7VAZ9"/>
<gene>
    <name evidence="7" type="ORF">RI129_009046</name>
</gene>
<evidence type="ECO:0000256" key="5">
    <source>
        <dbReference type="SAM" id="Phobius"/>
    </source>
</evidence>
<evidence type="ECO:0000256" key="4">
    <source>
        <dbReference type="SAM" id="MobiDB-lite"/>
    </source>
</evidence>
<feature type="region of interest" description="Disordered" evidence="4">
    <location>
        <begin position="1"/>
        <end position="25"/>
    </location>
</feature>
<name>A0AAN7VAZ9_9COLE</name>
<dbReference type="InterPro" id="IPR015510">
    <property type="entry name" value="PGRP"/>
</dbReference>
<reference evidence="7 8" key="1">
    <citation type="journal article" date="2024" name="Insects">
        <title>An Improved Chromosome-Level Genome Assembly of the Firefly Pyrocoelia pectoralis.</title>
        <authorList>
            <person name="Fu X."/>
            <person name="Meyer-Rochow V.B."/>
            <person name="Ballantyne L."/>
            <person name="Zhu X."/>
        </authorList>
    </citation>
    <scope>NUCLEOTIDE SEQUENCE [LARGE SCALE GENOMIC DNA]</scope>
    <source>
        <strain evidence="7">XCY_ONT2</strain>
    </source>
</reference>
<dbReference type="InterPro" id="IPR036505">
    <property type="entry name" value="Amidase/PGRP_sf"/>
</dbReference>
<feature type="domain" description="Peptidoglycan recognition protein family" evidence="6">
    <location>
        <begin position="161"/>
        <end position="298"/>
    </location>
</feature>
<dbReference type="InterPro" id="IPR002502">
    <property type="entry name" value="Amidase_domain"/>
</dbReference>
<evidence type="ECO:0000256" key="3">
    <source>
        <dbReference type="ARBA" id="ARBA00022859"/>
    </source>
</evidence>
<evidence type="ECO:0000313" key="7">
    <source>
        <dbReference type="EMBL" id="KAK5642879.1"/>
    </source>
</evidence>
<evidence type="ECO:0000256" key="1">
    <source>
        <dbReference type="ARBA" id="ARBA00007553"/>
    </source>
</evidence>
<dbReference type="PANTHER" id="PTHR11022:SF76">
    <property type="entry name" value="PEPTIDOGLYCAN-RECOGNITION PROTEIN LA"/>
    <property type="match status" value="1"/>
</dbReference>
<keyword evidence="2" id="KW-0399">Innate immunity</keyword>
<feature type="transmembrane region" description="Helical" evidence="5">
    <location>
        <begin position="121"/>
        <end position="144"/>
    </location>
</feature>
<evidence type="ECO:0000313" key="8">
    <source>
        <dbReference type="Proteomes" id="UP001329430"/>
    </source>
</evidence>
<dbReference type="PANTHER" id="PTHR11022">
    <property type="entry name" value="PEPTIDOGLYCAN RECOGNITION PROTEIN"/>
    <property type="match status" value="1"/>
</dbReference>
<protein>
    <recommendedName>
        <fullName evidence="6">Peptidoglycan recognition protein family domain-containing protein</fullName>
    </recommendedName>
</protein>
<accession>A0AAN7VAZ9</accession>
<organism evidence="7 8">
    <name type="scientific">Pyrocoelia pectoralis</name>
    <dbReference type="NCBI Taxonomy" id="417401"/>
    <lineage>
        <taxon>Eukaryota</taxon>
        <taxon>Metazoa</taxon>
        <taxon>Ecdysozoa</taxon>
        <taxon>Arthropoda</taxon>
        <taxon>Hexapoda</taxon>
        <taxon>Insecta</taxon>
        <taxon>Pterygota</taxon>
        <taxon>Neoptera</taxon>
        <taxon>Endopterygota</taxon>
        <taxon>Coleoptera</taxon>
        <taxon>Polyphaga</taxon>
        <taxon>Elateriformia</taxon>
        <taxon>Elateroidea</taxon>
        <taxon>Lampyridae</taxon>
        <taxon>Lampyrinae</taxon>
        <taxon>Pyrocoelia</taxon>
    </lineage>
</organism>
<keyword evidence="5" id="KW-0472">Membrane</keyword>
<keyword evidence="5" id="KW-0812">Transmembrane</keyword>
<dbReference type="Gene3D" id="3.40.80.10">
    <property type="entry name" value="Peptidoglycan recognition protein-like"/>
    <property type="match status" value="1"/>
</dbReference>
<comment type="similarity">
    <text evidence="1">Belongs to the N-acetylmuramoyl-L-alanine amidase 2 family.</text>
</comment>
<comment type="caution">
    <text evidence="7">The sequence shown here is derived from an EMBL/GenBank/DDBJ whole genome shotgun (WGS) entry which is preliminary data.</text>
</comment>
<dbReference type="GO" id="GO:0008270">
    <property type="term" value="F:zinc ion binding"/>
    <property type="evidence" value="ECO:0007669"/>
    <property type="project" value="InterPro"/>
</dbReference>
<dbReference type="SUPFAM" id="SSF55846">
    <property type="entry name" value="N-acetylmuramoyl-L-alanine amidase-like"/>
    <property type="match status" value="1"/>
</dbReference>
<dbReference type="EMBL" id="JAVRBK010000006">
    <property type="protein sequence ID" value="KAK5642879.1"/>
    <property type="molecule type" value="Genomic_DNA"/>
</dbReference>
<dbReference type="SMART" id="SM00701">
    <property type="entry name" value="PGRP"/>
    <property type="match status" value="1"/>
</dbReference>
<dbReference type="InterPro" id="IPR006619">
    <property type="entry name" value="PGRP_domain_met/bac"/>
</dbReference>
<dbReference type="GO" id="GO:0045087">
    <property type="term" value="P:innate immune response"/>
    <property type="evidence" value="ECO:0007669"/>
    <property type="project" value="UniProtKB-KW"/>
</dbReference>
<dbReference type="Proteomes" id="UP001329430">
    <property type="component" value="Chromosome 6"/>
</dbReference>
<dbReference type="Pfam" id="PF01510">
    <property type="entry name" value="Amidase_2"/>
    <property type="match status" value="1"/>
</dbReference>
<evidence type="ECO:0000259" key="6">
    <source>
        <dbReference type="SMART" id="SM00701"/>
    </source>
</evidence>
<keyword evidence="8" id="KW-1185">Reference proteome</keyword>
<dbReference type="GO" id="GO:0009253">
    <property type="term" value="P:peptidoglycan catabolic process"/>
    <property type="evidence" value="ECO:0007669"/>
    <property type="project" value="InterPro"/>
</dbReference>
<dbReference type="GO" id="GO:0008745">
    <property type="term" value="F:N-acetylmuramoyl-L-alanine amidase activity"/>
    <property type="evidence" value="ECO:0007669"/>
    <property type="project" value="InterPro"/>
</dbReference>
<proteinExistence type="inferred from homology"/>